<organism evidence="1 2">
    <name type="scientific">Edaphobacter modestus</name>
    <dbReference type="NCBI Taxonomy" id="388466"/>
    <lineage>
        <taxon>Bacteria</taxon>
        <taxon>Pseudomonadati</taxon>
        <taxon>Acidobacteriota</taxon>
        <taxon>Terriglobia</taxon>
        <taxon>Terriglobales</taxon>
        <taxon>Acidobacteriaceae</taxon>
        <taxon>Edaphobacter</taxon>
    </lineage>
</organism>
<proteinExistence type="predicted"/>
<accession>A0A4V2G1K6</accession>
<dbReference type="AlphaFoldDB" id="A0A4V2G1K6"/>
<reference evidence="1 2" key="1">
    <citation type="submission" date="2019-02" db="EMBL/GenBank/DDBJ databases">
        <title>Genomic Encyclopedia of Archaeal and Bacterial Type Strains, Phase II (KMG-II): from individual species to whole genera.</title>
        <authorList>
            <person name="Goeker M."/>
        </authorList>
    </citation>
    <scope>NUCLEOTIDE SEQUENCE [LARGE SCALE GENOMIC DNA]</scope>
    <source>
        <strain evidence="1 2">DSM 18101</strain>
    </source>
</reference>
<comment type="caution">
    <text evidence="1">The sequence shown here is derived from an EMBL/GenBank/DDBJ whole genome shotgun (WGS) entry which is preliminary data.</text>
</comment>
<evidence type="ECO:0000313" key="1">
    <source>
        <dbReference type="EMBL" id="RZU29586.1"/>
    </source>
</evidence>
<gene>
    <name evidence="1" type="ORF">BDD14_6170</name>
</gene>
<evidence type="ECO:0000313" key="2">
    <source>
        <dbReference type="Proteomes" id="UP000292958"/>
    </source>
</evidence>
<keyword evidence="2" id="KW-1185">Reference proteome</keyword>
<dbReference type="EMBL" id="SHKW01000007">
    <property type="protein sequence ID" value="RZU29586.1"/>
    <property type="molecule type" value="Genomic_DNA"/>
</dbReference>
<sequence length="29" mass="3095">MPTVYVFSGYDTFGEAPGNVLLAFTIAGR</sequence>
<protein>
    <submittedName>
        <fullName evidence="1">Uncharacterized protein</fullName>
    </submittedName>
</protein>
<dbReference type="Proteomes" id="UP000292958">
    <property type="component" value="Unassembled WGS sequence"/>
</dbReference>
<name>A0A4V2G1K6_9BACT</name>